<keyword evidence="4 7" id="KW-0808">Transferase</keyword>
<evidence type="ECO:0000256" key="1">
    <source>
        <dbReference type="ARBA" id="ARBA00004533"/>
    </source>
</evidence>
<gene>
    <name evidence="7" type="ORF">DIZ79_17450</name>
</gene>
<keyword evidence="3" id="KW-0997">Cell inner membrane</keyword>
<accession>A0A370DH58</accession>
<comment type="subcellular location">
    <subcellularLocation>
        <location evidence="1">Cell inner membrane</location>
    </subcellularLocation>
</comment>
<name>A0A370DH58_9GAMM</name>
<dbReference type="PANTHER" id="PTHR30606">
    <property type="entry name" value="LIPID A BIOSYNTHESIS LAUROYL ACYLTRANSFERASE"/>
    <property type="match status" value="1"/>
</dbReference>
<dbReference type="PANTHER" id="PTHR30606:SF10">
    <property type="entry name" value="PHOSPHATIDYLINOSITOL MANNOSIDE ACYLTRANSFERASE"/>
    <property type="match status" value="1"/>
</dbReference>
<proteinExistence type="predicted"/>
<protein>
    <submittedName>
        <fullName evidence="7">Lipid A biosynthesis acyltransferase</fullName>
    </submittedName>
</protein>
<evidence type="ECO:0000313" key="7">
    <source>
        <dbReference type="EMBL" id="RDH83496.1"/>
    </source>
</evidence>
<dbReference type="InterPro" id="IPR004960">
    <property type="entry name" value="LipA_acyltrans"/>
</dbReference>
<dbReference type="PIRSF" id="PIRSF026649">
    <property type="entry name" value="MsbB"/>
    <property type="match status" value="1"/>
</dbReference>
<keyword evidence="5" id="KW-0472">Membrane</keyword>
<evidence type="ECO:0000256" key="3">
    <source>
        <dbReference type="ARBA" id="ARBA00022519"/>
    </source>
</evidence>
<evidence type="ECO:0000256" key="6">
    <source>
        <dbReference type="ARBA" id="ARBA00023315"/>
    </source>
</evidence>
<comment type="caution">
    <text evidence="7">The sequence shown here is derived from an EMBL/GenBank/DDBJ whole genome shotgun (WGS) entry which is preliminary data.</text>
</comment>
<keyword evidence="6 7" id="KW-0012">Acyltransferase</keyword>
<organism evidence="7 8">
    <name type="scientific">endosymbiont of Lamellibrachia luymesi</name>
    <dbReference type="NCBI Taxonomy" id="2200907"/>
    <lineage>
        <taxon>Bacteria</taxon>
        <taxon>Pseudomonadati</taxon>
        <taxon>Pseudomonadota</taxon>
        <taxon>Gammaproteobacteria</taxon>
        <taxon>sulfur-oxidizing symbionts</taxon>
    </lineage>
</organism>
<dbReference type="GO" id="GO:0005886">
    <property type="term" value="C:plasma membrane"/>
    <property type="evidence" value="ECO:0007669"/>
    <property type="project" value="UniProtKB-SubCell"/>
</dbReference>
<keyword evidence="2" id="KW-1003">Cell membrane</keyword>
<dbReference type="EMBL" id="QFXD01000314">
    <property type="protein sequence ID" value="RDH83496.1"/>
    <property type="molecule type" value="Genomic_DNA"/>
</dbReference>
<evidence type="ECO:0000313" key="8">
    <source>
        <dbReference type="Proteomes" id="UP000255508"/>
    </source>
</evidence>
<reference evidence="7 8" key="1">
    <citation type="journal article" date="2018" name="ISME J.">
        <title>Endosymbiont genomes yield clues of tubeworm success.</title>
        <authorList>
            <person name="Li Y."/>
            <person name="Liles M.R."/>
            <person name="Halanych K.M."/>
        </authorList>
    </citation>
    <scope>NUCLEOTIDE SEQUENCE [LARGE SCALE GENOMIC DNA]</scope>
    <source>
        <strain evidence="7">A1422</strain>
    </source>
</reference>
<dbReference type="AlphaFoldDB" id="A0A370DH58"/>
<evidence type="ECO:0000256" key="5">
    <source>
        <dbReference type="ARBA" id="ARBA00023136"/>
    </source>
</evidence>
<evidence type="ECO:0000256" key="2">
    <source>
        <dbReference type="ARBA" id="ARBA00022475"/>
    </source>
</evidence>
<evidence type="ECO:0000256" key="4">
    <source>
        <dbReference type="ARBA" id="ARBA00022679"/>
    </source>
</evidence>
<dbReference type="GO" id="GO:0009247">
    <property type="term" value="P:glycolipid biosynthetic process"/>
    <property type="evidence" value="ECO:0007669"/>
    <property type="project" value="UniProtKB-ARBA"/>
</dbReference>
<dbReference type="Proteomes" id="UP000255508">
    <property type="component" value="Unassembled WGS sequence"/>
</dbReference>
<sequence length="296" mass="32947">MGTKIIIALLHLLTFLPLRRVHGLGRLLGRLFILLPNRERRNADINLQLCFPNLSEAERLVLRNRSLEETGKVFAEMSPLWFWPKERVLGLVKEVSGMEYVKCEPGRGLIVLTPHLGSWEISGLYLATYGQVTTLYRPPRNQALELLITQARSRTGAELVPTTPNGIKRLYQTLKAGNIVGILPDQQPKSLKGAAFAPFFGVPALTILLVSRLARKSGANVVLGFAERLPEGRGYHIHIVPVPEGIGSPDPETAVAALNQGVEACVRISPEQYLWSYKRFDMQPEGKPSPYNQLRS</sequence>
<dbReference type="GO" id="GO:0016746">
    <property type="term" value="F:acyltransferase activity"/>
    <property type="evidence" value="ECO:0007669"/>
    <property type="project" value="UniProtKB-KW"/>
</dbReference>
<dbReference type="Pfam" id="PF03279">
    <property type="entry name" value="Lip_A_acyltrans"/>
    <property type="match status" value="1"/>
</dbReference>
<dbReference type="CDD" id="cd07984">
    <property type="entry name" value="LPLAT_LABLAT-like"/>
    <property type="match status" value="1"/>
</dbReference>